<dbReference type="InterPro" id="IPR014729">
    <property type="entry name" value="Rossmann-like_a/b/a_fold"/>
</dbReference>
<dbReference type="InterPro" id="IPR002500">
    <property type="entry name" value="PAPS_reduct_dom"/>
</dbReference>
<dbReference type="PANTHER" id="PTHR43196">
    <property type="entry name" value="SULFATE ADENYLYLTRANSFERASE SUBUNIT 2"/>
    <property type="match status" value="1"/>
</dbReference>
<dbReference type="SUPFAM" id="SSF52402">
    <property type="entry name" value="Adenine nucleotide alpha hydrolases-like"/>
    <property type="match status" value="1"/>
</dbReference>
<sequence>MATLNEALETIEDGSFRHIVNISGGKDSAALAIYLAQEYPQLPAEYVFCDTGVELPETYEYLDRLEAILGQEIVRLNALDLLGMKKKPGRNPFDIWLNEYYGGYLPNPGARWCTRVLKIKPFEDYIGEDRAFSYIGIRGDEDREGYLGKDQKPPKISDKNNIVPVYPFKDDELGIADIKSVLEANGVGLPDYYEWRSRSGCYFCFYQQLGEWQGLQENHPELFEKAKKYEKIESGKHFTWNQDRSLGQIENLEERYQVKNPDEIDSCAICHL</sequence>
<keyword evidence="3" id="KW-1185">Reference proteome</keyword>
<dbReference type="EMBL" id="JBGUAW010000001">
    <property type="protein sequence ID" value="MFA9459511.1"/>
    <property type="molecule type" value="Genomic_DNA"/>
</dbReference>
<dbReference type="RefSeq" id="WP_373654296.1">
    <property type="nucleotide sequence ID" value="NZ_JBGUAW010000001.1"/>
</dbReference>
<dbReference type="InterPro" id="IPR050128">
    <property type="entry name" value="Sulfate_adenylyltrnsfr_sub2"/>
</dbReference>
<evidence type="ECO:0000313" key="3">
    <source>
        <dbReference type="Proteomes" id="UP001575181"/>
    </source>
</evidence>
<comment type="caution">
    <text evidence="2">The sequence shown here is derived from an EMBL/GenBank/DDBJ whole genome shotgun (WGS) entry which is preliminary data.</text>
</comment>
<gene>
    <name evidence="2" type="ORF">ACERLL_01555</name>
</gene>
<dbReference type="Pfam" id="PF01507">
    <property type="entry name" value="PAPS_reduct"/>
    <property type="match status" value="1"/>
</dbReference>
<feature type="domain" description="Phosphoadenosine phosphosulphate reductase" evidence="1">
    <location>
        <begin position="18"/>
        <end position="143"/>
    </location>
</feature>
<name>A0ABV4TQE4_9GAMM</name>
<dbReference type="Proteomes" id="UP001575181">
    <property type="component" value="Unassembled WGS sequence"/>
</dbReference>
<dbReference type="Gene3D" id="3.40.50.620">
    <property type="entry name" value="HUPs"/>
    <property type="match status" value="1"/>
</dbReference>
<proteinExistence type="predicted"/>
<accession>A0ABV4TQE4</accession>
<dbReference type="PANTHER" id="PTHR43196:SF2">
    <property type="entry name" value="PHOSPHOADENOSINE PHOSPHOSULFATE REDUCTASE"/>
    <property type="match status" value="1"/>
</dbReference>
<evidence type="ECO:0000259" key="1">
    <source>
        <dbReference type="Pfam" id="PF01507"/>
    </source>
</evidence>
<organism evidence="2 3">
    <name type="scientific">Thiohalorhabdus methylotrophus</name>
    <dbReference type="NCBI Taxonomy" id="3242694"/>
    <lineage>
        <taxon>Bacteria</taxon>
        <taxon>Pseudomonadati</taxon>
        <taxon>Pseudomonadota</taxon>
        <taxon>Gammaproteobacteria</taxon>
        <taxon>Thiohalorhabdales</taxon>
        <taxon>Thiohalorhabdaceae</taxon>
        <taxon>Thiohalorhabdus</taxon>
    </lineage>
</organism>
<protein>
    <submittedName>
        <fullName evidence="2">Phosphoadenosine phosphosulfate reductase family protein</fullName>
    </submittedName>
</protein>
<evidence type="ECO:0000313" key="2">
    <source>
        <dbReference type="EMBL" id="MFA9459511.1"/>
    </source>
</evidence>
<reference evidence="2 3" key="1">
    <citation type="submission" date="2024-08" db="EMBL/GenBank/DDBJ databases">
        <title>Whole-genome sequencing of halo(alkali)philic microorganisms from hypersaline lakes.</title>
        <authorList>
            <person name="Sorokin D.Y."/>
            <person name="Merkel A.Y."/>
            <person name="Messina E."/>
            <person name="Yakimov M."/>
        </authorList>
    </citation>
    <scope>NUCLEOTIDE SEQUENCE [LARGE SCALE GENOMIC DNA]</scope>
    <source>
        <strain evidence="2 3">Cl-TMA</strain>
    </source>
</reference>